<gene>
    <name evidence="2" type="ORF">CTEN210_03348</name>
</gene>
<organism evidence="2 3">
    <name type="scientific">Chaetoceros tenuissimus</name>
    <dbReference type="NCBI Taxonomy" id="426638"/>
    <lineage>
        <taxon>Eukaryota</taxon>
        <taxon>Sar</taxon>
        <taxon>Stramenopiles</taxon>
        <taxon>Ochrophyta</taxon>
        <taxon>Bacillariophyta</taxon>
        <taxon>Coscinodiscophyceae</taxon>
        <taxon>Chaetocerotophycidae</taxon>
        <taxon>Chaetocerotales</taxon>
        <taxon>Chaetocerotaceae</taxon>
        <taxon>Chaetoceros</taxon>
    </lineage>
</organism>
<feature type="compositionally biased region" description="Basic residues" evidence="1">
    <location>
        <begin position="272"/>
        <end position="288"/>
    </location>
</feature>
<proteinExistence type="predicted"/>
<dbReference type="Proteomes" id="UP001054902">
    <property type="component" value="Unassembled WGS sequence"/>
</dbReference>
<comment type="caution">
    <text evidence="2">The sequence shown here is derived from an EMBL/GenBank/DDBJ whole genome shotgun (WGS) entry which is preliminary data.</text>
</comment>
<evidence type="ECO:0000313" key="2">
    <source>
        <dbReference type="EMBL" id="GFH46874.1"/>
    </source>
</evidence>
<feature type="region of interest" description="Disordered" evidence="1">
    <location>
        <begin position="272"/>
        <end position="297"/>
    </location>
</feature>
<feature type="compositionally biased region" description="Polar residues" evidence="1">
    <location>
        <begin position="393"/>
        <end position="409"/>
    </location>
</feature>
<feature type="region of interest" description="Disordered" evidence="1">
    <location>
        <begin position="88"/>
        <end position="127"/>
    </location>
</feature>
<dbReference type="EMBL" id="BLLK01000022">
    <property type="protein sequence ID" value="GFH46874.1"/>
    <property type="molecule type" value="Genomic_DNA"/>
</dbReference>
<reference evidence="2 3" key="1">
    <citation type="journal article" date="2021" name="Sci. Rep.">
        <title>The genome of the diatom Chaetoceros tenuissimus carries an ancient integrated fragment of an extant virus.</title>
        <authorList>
            <person name="Hongo Y."/>
            <person name="Kimura K."/>
            <person name="Takaki Y."/>
            <person name="Yoshida Y."/>
            <person name="Baba S."/>
            <person name="Kobayashi G."/>
            <person name="Nagasaki K."/>
            <person name="Hano T."/>
            <person name="Tomaru Y."/>
        </authorList>
    </citation>
    <scope>NUCLEOTIDE SEQUENCE [LARGE SCALE GENOMIC DNA]</scope>
    <source>
        <strain evidence="2 3">NIES-3715</strain>
    </source>
</reference>
<feature type="region of interest" description="Disordered" evidence="1">
    <location>
        <begin position="389"/>
        <end position="416"/>
    </location>
</feature>
<dbReference type="AlphaFoldDB" id="A0AAD3CLC7"/>
<protein>
    <submittedName>
        <fullName evidence="2">Uncharacterized protein</fullName>
    </submittedName>
</protein>
<sequence length="429" mass="46636">MKKTQTHKIPSLEEAKEFSKSKNWGESCSSFKIGALVQVVGGKELNEGFLFGRVVKETSKFIWIFCANGKTQQKSKKYVELAQMSHKPSAATSIPEATDKDISQTSRQPSVAASIPEAVPSKDVSQVSRQPSAAAASIEYVSQVSRQPSVAASIPEAVPSEYVSQVSRQPSVAASIPEAVPSKDVSQVSRQPFATLSADPNVSFGGRKNEKRKRCADVKDRRIILSKKSGNRLNVNVRKKPRLNNANFGGRSVLPFSPGLASLSPAVNKKSKPVLRKTPGHHLKRRSMQKYSKKENSPLLRSIAREGKGFDFSASREKMPTARSKTYNAMRFDFGLKIEHNQSPANSFPQGKSSKREFVTAARAILESSSVEKSKDIVSALGHIPPPPGFSALGQTLPPSSSTNASNEPVVTVRKKASTRDPFDSIFGI</sequence>
<name>A0AAD3CLC7_9STRA</name>
<evidence type="ECO:0000256" key="1">
    <source>
        <dbReference type="SAM" id="MobiDB-lite"/>
    </source>
</evidence>
<accession>A0AAD3CLC7</accession>
<evidence type="ECO:0000313" key="3">
    <source>
        <dbReference type="Proteomes" id="UP001054902"/>
    </source>
</evidence>
<keyword evidence="3" id="KW-1185">Reference proteome</keyword>